<evidence type="ECO:0000313" key="3">
    <source>
        <dbReference type="EMBL" id="TQM65522.1"/>
    </source>
</evidence>
<dbReference type="RefSeq" id="WP_141915309.1">
    <property type="nucleotide sequence ID" value="NZ_BAAAYS010000013.1"/>
</dbReference>
<dbReference type="OrthoDB" id="5241356at2"/>
<dbReference type="SUPFAM" id="SSF49265">
    <property type="entry name" value="Fibronectin type III"/>
    <property type="match status" value="1"/>
</dbReference>
<name>A0A543I4J1_9MICO</name>
<feature type="region of interest" description="Disordered" evidence="1">
    <location>
        <begin position="479"/>
        <end position="498"/>
    </location>
</feature>
<dbReference type="GO" id="GO:0007156">
    <property type="term" value="P:homophilic cell adhesion via plasma membrane adhesion molecules"/>
    <property type="evidence" value="ECO:0007669"/>
    <property type="project" value="InterPro"/>
</dbReference>
<keyword evidence="4" id="KW-1185">Reference proteome</keyword>
<dbReference type="InterPro" id="IPR002126">
    <property type="entry name" value="Cadherin-like_dom"/>
</dbReference>
<dbReference type="Proteomes" id="UP000318331">
    <property type="component" value="Unassembled WGS sequence"/>
</dbReference>
<dbReference type="EMBL" id="VFPN01000001">
    <property type="protein sequence ID" value="TQM65522.1"/>
    <property type="molecule type" value="Genomic_DNA"/>
</dbReference>
<reference evidence="3 4" key="1">
    <citation type="submission" date="2019-06" db="EMBL/GenBank/DDBJ databases">
        <title>Sequencing the genomes of 1000 actinobacteria strains.</title>
        <authorList>
            <person name="Klenk H.-P."/>
        </authorList>
    </citation>
    <scope>NUCLEOTIDE SEQUENCE [LARGE SCALE GENOMIC DNA]</scope>
    <source>
        <strain evidence="3 4">DSM 18031</strain>
    </source>
</reference>
<protein>
    <recommendedName>
        <fullName evidence="2">Cadherin domain-containing protein</fullName>
    </recommendedName>
</protein>
<comment type="caution">
    <text evidence="3">The sequence shown here is derived from an EMBL/GenBank/DDBJ whole genome shotgun (WGS) entry which is preliminary data.</text>
</comment>
<feature type="domain" description="Cadherin" evidence="2">
    <location>
        <begin position="1313"/>
        <end position="1469"/>
    </location>
</feature>
<proteinExistence type="predicted"/>
<gene>
    <name evidence="3" type="ORF">FB466_0326</name>
</gene>
<dbReference type="InterPro" id="IPR036116">
    <property type="entry name" value="FN3_sf"/>
</dbReference>
<sequence length="1932" mass="202996">MIRSWLKKNVAAASSGLVIVLVAALVITVAAASGGYSTERTDLDNASVWVVNDAETALGRLNTQITQLDTATRSNQTGLTVIQNDLQVLLYSREKKELSIVDEALSSFDEKVQLPVEADDIFLAGKTLVVHASSTGQVWFIPTNALDGFTAETEPDLTLGKNSTVAGDDNGAFAAYSESSGLIRMDLATSTAPEAGSDVSLGEKDDSYQSAIVAGKAIILNTTAGTLSINGADPVALDSAESPVLMSSAPQAEDIYVSDSRGLIRVSLTGSNSDRVFSDASGVSARTTVVGNCVFAAWNDGSFWRDCAGKTFTQQLAGATGEPRLAFAVRFGYVVLNDEVTGRSWMVQKDGQLVNNWDDILQDIEDDDKQKENDPMLPAEVDSVQKPPVAQPDTFGARPGRTSTLPVLLNDFDPNGDVIMISDMTDYPSDMGTAAVISNGQFLQVSLPPDASGSFTFGYRISDGKGKDAGTTVTVQIRQPGENSPPIQARQTSQTVTSGDQFDRAVLSDWYDPDGDPIFLADAVTTAPDVATFSAKGIVYFQDSDSGSSNKSVALMVSDGAASTPGTLAVEVSTASAPIIADGIAATGHRDQEVTVQPLDYVRGGNGLIRVTGVPDDKLADATVAVNSETGEVRFTASKVGTYLLEYKVSDGSSAVSGSLRIDIFEPPAPDSVPITTPSSAFLYLTQTDTVNVLASDVDPAGGVLMISGMSNPLESEGLIVEVLNHGMMRASLSEPIPGGRVDVIYTVTNGYQTTQGVLTIIQIEPPAKEKPPVAVADRAKARVGEVIEIPVLDNDIHPDGKPITLRPDFAHDINKGGGLLFVSGTKLRYLAPDKPGEFYATYIVESPGGEIATAVVQISVRELDAETNSAPAPRTVTARAVQGQTIRIPIILNGIDNDGDSVTLSGTETAPQLGVATATGKDYIEYEAGPATTGTDVFYYSVTDSFGARGNGQIRVGVMPAAELTSNPIATTDLVTVRPGTEFVVKPLDNDSDPDGGILTIVDTEKSDELPATFTDDTVSISVPTKEGNYPLLYTIQNATGGQSSAWIQVSVRKDAPPTRPIVDDTVLNLTDISKDNERVAVDTWDNVFYAEGSIKNLTIGSVAGWDSNVQVTDKKLLSIQVTDKNQIIPFRVSVTDDPEVASYGFVWVPGRKSAIPERRTDAKPLTVPSGQKLTINLADQVIAAGGKTVRISDASTVKPNNSNGANTYRNDTTLEFVSEKGYWGPASIMFTATDGKPGEKGNEATITLPITVTPIDNKPPTLRGASFTLEPTGTRTLDLKDLTDYPYPDDYADLEWSLPAGSPKGLSASLSQSSLTVKMDNNTPLGETVPIAIGVKDKKSEVATASIAVSVVGSTKAKVQPQPDTVELRRGETKTVDVLANDLGPAELTPYTVVKVESQNQVAGVTASPSADNRTITVTAAADAAISTNLQLTYRVQDAANQKDRIVTGTVTVIVVDVPDAPGAPRYLKQDSFQNDGNLRLSFTPSASSNGKPIERYLLRSTDGAVNVDCGLDNSSCTVTAAQAGVGVKRSYMVIAVNSVGESVASPPGPPLRIDYVPEAPTNLTAVQPVASSELAPVNGGTLNISWSPSVTPHNGTPASEYLVVVTQEGGDVKYSNVTSGTSVQVPNLEATTHTVTVTAKNNLETDTYGAIAWKSATVSGAAAKKAPTMNPVSFTSGDGQLTASYPAAANGGIVPTYDVVWGGGASTCAAAKRGDSATSSTQRFNASTLANVSITAWNGWACATVTGQQQYWQKPSIPRAPSISRATEFTGALKNLLITAPTTAGVESYYYRVGNGTGVLIKPGETKEIAGTIGNSQNQISLRACATTDGNEAYCSGYGSASAGLPLNLTVTPNSASPLTCQVYADVSKPVINVVGPAEVRWSYVLRDGRVVTRAEGQTIPGSAISMIVWARYDGEDTPDALRLSVNCN</sequence>
<dbReference type="Gene3D" id="2.60.40.10">
    <property type="entry name" value="Immunoglobulins"/>
    <property type="match status" value="2"/>
</dbReference>
<evidence type="ECO:0000313" key="4">
    <source>
        <dbReference type="Proteomes" id="UP000318331"/>
    </source>
</evidence>
<dbReference type="GO" id="GO:0005975">
    <property type="term" value="P:carbohydrate metabolic process"/>
    <property type="evidence" value="ECO:0007669"/>
    <property type="project" value="UniProtKB-ARBA"/>
</dbReference>
<dbReference type="Pfam" id="PF17963">
    <property type="entry name" value="Big_9"/>
    <property type="match status" value="4"/>
</dbReference>
<evidence type="ECO:0000259" key="2">
    <source>
        <dbReference type="PROSITE" id="PS50268"/>
    </source>
</evidence>
<accession>A0A543I4J1</accession>
<evidence type="ECO:0000256" key="1">
    <source>
        <dbReference type="SAM" id="MobiDB-lite"/>
    </source>
</evidence>
<dbReference type="InterPro" id="IPR013783">
    <property type="entry name" value="Ig-like_fold"/>
</dbReference>
<dbReference type="PROSITE" id="PS50268">
    <property type="entry name" value="CADHERIN_2"/>
    <property type="match status" value="1"/>
</dbReference>
<organism evidence="3 4">
    <name type="scientific">Klugiella xanthotipulae</name>
    <dbReference type="NCBI Taxonomy" id="244735"/>
    <lineage>
        <taxon>Bacteria</taxon>
        <taxon>Bacillati</taxon>
        <taxon>Actinomycetota</taxon>
        <taxon>Actinomycetes</taxon>
        <taxon>Micrococcales</taxon>
        <taxon>Microbacteriaceae</taxon>
        <taxon>Klugiella</taxon>
    </lineage>
</organism>
<dbReference type="GO" id="GO:0016020">
    <property type="term" value="C:membrane"/>
    <property type="evidence" value="ECO:0007669"/>
    <property type="project" value="InterPro"/>
</dbReference>
<dbReference type="GO" id="GO:0005509">
    <property type="term" value="F:calcium ion binding"/>
    <property type="evidence" value="ECO:0007669"/>
    <property type="project" value="InterPro"/>
</dbReference>